<reference evidence="3" key="1">
    <citation type="journal article" date="2019" name="Int. J. Syst. Evol. Microbiol.">
        <title>The Global Catalogue of Microorganisms (GCM) 10K type strain sequencing project: providing services to taxonomists for standard genome sequencing and annotation.</title>
        <authorList>
            <consortium name="The Broad Institute Genomics Platform"/>
            <consortium name="The Broad Institute Genome Sequencing Center for Infectious Disease"/>
            <person name="Wu L."/>
            <person name="Ma J."/>
        </authorList>
    </citation>
    <scope>NUCLEOTIDE SEQUENCE [LARGE SCALE GENOMIC DNA]</scope>
    <source>
        <strain evidence="3">JCM 30846</strain>
    </source>
</reference>
<dbReference type="Proteomes" id="UP001499884">
    <property type="component" value="Unassembled WGS sequence"/>
</dbReference>
<accession>A0ABP7EM65</accession>
<feature type="domain" description="DUF397" evidence="1">
    <location>
        <begin position="10"/>
        <end position="61"/>
    </location>
</feature>
<evidence type="ECO:0000259" key="1">
    <source>
        <dbReference type="Pfam" id="PF04149"/>
    </source>
</evidence>
<dbReference type="Pfam" id="PF04149">
    <property type="entry name" value="DUF397"/>
    <property type="match status" value="1"/>
</dbReference>
<gene>
    <name evidence="2" type="ORF">GCM10023082_17560</name>
</gene>
<evidence type="ECO:0000313" key="2">
    <source>
        <dbReference type="EMBL" id="GAA3720638.1"/>
    </source>
</evidence>
<name>A0ABP7EM65_9ACTN</name>
<evidence type="ECO:0000313" key="3">
    <source>
        <dbReference type="Proteomes" id="UP001499884"/>
    </source>
</evidence>
<comment type="caution">
    <text evidence="2">The sequence shown here is derived from an EMBL/GenBank/DDBJ whole genome shotgun (WGS) entry which is preliminary data.</text>
</comment>
<keyword evidence="3" id="KW-1185">Reference proteome</keyword>
<dbReference type="InterPro" id="IPR007278">
    <property type="entry name" value="DUF397"/>
</dbReference>
<organism evidence="2 3">
    <name type="scientific">Streptomyces tremellae</name>
    <dbReference type="NCBI Taxonomy" id="1124239"/>
    <lineage>
        <taxon>Bacteria</taxon>
        <taxon>Bacillati</taxon>
        <taxon>Actinomycetota</taxon>
        <taxon>Actinomycetes</taxon>
        <taxon>Kitasatosporales</taxon>
        <taxon>Streptomycetaceae</taxon>
        <taxon>Streptomyces</taxon>
    </lineage>
</organism>
<dbReference type="EMBL" id="BAABEP010000008">
    <property type="protein sequence ID" value="GAA3720638.1"/>
    <property type="molecule type" value="Genomic_DNA"/>
</dbReference>
<proteinExistence type="predicted"/>
<sequence length="66" mass="6892">MAILQGATETWTKSSYSGGNGACVEVRSPEVLTVDVRDSKAPEGPSIAFSPTSWTSFVTEVHGGGF</sequence>
<protein>
    <submittedName>
        <fullName evidence="2">DUF397 domain-containing protein</fullName>
    </submittedName>
</protein>
<dbReference type="RefSeq" id="WP_345643501.1">
    <property type="nucleotide sequence ID" value="NZ_BAABEP010000008.1"/>
</dbReference>